<keyword evidence="3" id="KW-1185">Reference proteome</keyword>
<evidence type="ECO:0008006" key="4">
    <source>
        <dbReference type="Google" id="ProtNLM"/>
    </source>
</evidence>
<dbReference type="EMBL" id="LXPE01000006">
    <property type="protein sequence ID" value="OBA27895.1"/>
    <property type="molecule type" value="Genomic_DNA"/>
</dbReference>
<evidence type="ECO:0000313" key="2">
    <source>
        <dbReference type="EMBL" id="OBA27895.1"/>
    </source>
</evidence>
<accession>A0A1B7TGV7</accession>
<gene>
    <name evidence="2" type="ORF">HANVADRAFT_51993</name>
</gene>
<feature type="region of interest" description="Disordered" evidence="1">
    <location>
        <begin position="57"/>
        <end position="117"/>
    </location>
</feature>
<feature type="region of interest" description="Disordered" evidence="1">
    <location>
        <begin position="159"/>
        <end position="193"/>
    </location>
</feature>
<name>A0A1B7TGV7_9ASCO</name>
<dbReference type="Pfam" id="PF04979">
    <property type="entry name" value="IPP-2"/>
    <property type="match status" value="1"/>
</dbReference>
<protein>
    <recommendedName>
        <fullName evidence="4">Protein GLC8</fullName>
    </recommendedName>
</protein>
<dbReference type="InterPro" id="IPR007062">
    <property type="entry name" value="PPI-2"/>
</dbReference>
<feature type="region of interest" description="Disordered" evidence="1">
    <location>
        <begin position="1"/>
        <end position="34"/>
    </location>
</feature>
<dbReference type="GO" id="GO:0004864">
    <property type="term" value="F:protein phosphatase inhibitor activity"/>
    <property type="evidence" value="ECO:0007669"/>
    <property type="project" value="InterPro"/>
</dbReference>
<evidence type="ECO:0000313" key="3">
    <source>
        <dbReference type="Proteomes" id="UP000092321"/>
    </source>
</evidence>
<organism evidence="2 3">
    <name type="scientific">Hanseniaspora valbyensis NRRL Y-1626</name>
    <dbReference type="NCBI Taxonomy" id="766949"/>
    <lineage>
        <taxon>Eukaryota</taxon>
        <taxon>Fungi</taxon>
        <taxon>Dikarya</taxon>
        <taxon>Ascomycota</taxon>
        <taxon>Saccharomycotina</taxon>
        <taxon>Saccharomycetes</taxon>
        <taxon>Saccharomycodales</taxon>
        <taxon>Saccharomycodaceae</taxon>
        <taxon>Hanseniaspora</taxon>
    </lineage>
</organism>
<dbReference type="Proteomes" id="UP000092321">
    <property type="component" value="Unassembled WGS sequence"/>
</dbReference>
<proteinExistence type="predicted"/>
<feature type="compositionally biased region" description="Basic and acidic residues" evidence="1">
    <location>
        <begin position="183"/>
        <end position="193"/>
    </location>
</feature>
<evidence type="ECO:0000256" key="1">
    <source>
        <dbReference type="SAM" id="MobiDB-lite"/>
    </source>
</evidence>
<comment type="caution">
    <text evidence="2">The sequence shown here is derived from an EMBL/GenBank/DDBJ whole genome shotgun (WGS) entry which is preliminary data.</text>
</comment>
<dbReference type="OrthoDB" id="551302at2759"/>
<feature type="compositionally biased region" description="Polar residues" evidence="1">
    <location>
        <begin position="95"/>
        <end position="117"/>
    </location>
</feature>
<sequence length="214" mass="24588">MVVGILKNKQSNNEQEEFDLNNSSSKIDEASTKEDLHKFRQQVYENTLLNAKLTDSKNHEGIRRLSAGSDSEEFEGNTEDGRHFKIPKDVLQMRLDQNNESQPSTPTKKNSNGENIVWNNKNLDENEILKQKYQDIHVDEPKTPYQGAIDLQGEYYKVDEDDGLDGFSLGQPANKEEEEEESNDKPKKSFSEIRKEHYNLGNALKKGKELLNKE</sequence>
<dbReference type="GO" id="GO:0009966">
    <property type="term" value="P:regulation of signal transduction"/>
    <property type="evidence" value="ECO:0007669"/>
    <property type="project" value="InterPro"/>
</dbReference>
<feature type="compositionally biased region" description="Basic and acidic residues" evidence="1">
    <location>
        <begin position="79"/>
        <end position="88"/>
    </location>
</feature>
<reference evidence="3" key="1">
    <citation type="journal article" date="2016" name="Proc. Natl. Acad. Sci. U.S.A.">
        <title>Comparative genomics of biotechnologically important yeasts.</title>
        <authorList>
            <person name="Riley R."/>
            <person name="Haridas S."/>
            <person name="Wolfe K.H."/>
            <person name="Lopes M.R."/>
            <person name="Hittinger C.T."/>
            <person name="Goeker M."/>
            <person name="Salamov A.A."/>
            <person name="Wisecaver J.H."/>
            <person name="Long T.M."/>
            <person name="Calvey C.H."/>
            <person name="Aerts A.L."/>
            <person name="Barry K.W."/>
            <person name="Choi C."/>
            <person name="Clum A."/>
            <person name="Coughlan A.Y."/>
            <person name="Deshpande S."/>
            <person name="Douglass A.P."/>
            <person name="Hanson S.J."/>
            <person name="Klenk H.-P."/>
            <person name="LaButti K.M."/>
            <person name="Lapidus A."/>
            <person name="Lindquist E.A."/>
            <person name="Lipzen A.M."/>
            <person name="Meier-Kolthoff J.P."/>
            <person name="Ohm R.A."/>
            <person name="Otillar R.P."/>
            <person name="Pangilinan J.L."/>
            <person name="Peng Y."/>
            <person name="Rokas A."/>
            <person name="Rosa C.A."/>
            <person name="Scheuner C."/>
            <person name="Sibirny A.A."/>
            <person name="Slot J.C."/>
            <person name="Stielow J.B."/>
            <person name="Sun H."/>
            <person name="Kurtzman C.P."/>
            <person name="Blackwell M."/>
            <person name="Grigoriev I.V."/>
            <person name="Jeffries T.W."/>
        </authorList>
    </citation>
    <scope>NUCLEOTIDE SEQUENCE [LARGE SCALE GENOMIC DNA]</scope>
    <source>
        <strain evidence="3">NRRL Y-1626</strain>
    </source>
</reference>
<dbReference type="AlphaFoldDB" id="A0A1B7TGV7"/>